<comment type="similarity">
    <text evidence="1">Belongs to the universal ribosomal protein uS5 family.</text>
</comment>
<dbReference type="InterPro" id="IPR020568">
    <property type="entry name" value="Ribosomal_Su5_D2-typ_SF"/>
</dbReference>
<keyword evidence="6" id="KW-1185">Reference proteome</keyword>
<protein>
    <recommendedName>
        <fullName evidence="4">Small ribosomal subunit protein uS5 C-terminal domain-containing protein</fullName>
    </recommendedName>
</protein>
<dbReference type="InterPro" id="IPR005324">
    <property type="entry name" value="Ribosomal_uS5_C"/>
</dbReference>
<dbReference type="Proteomes" id="UP000825935">
    <property type="component" value="Chromosome 31"/>
</dbReference>
<comment type="caution">
    <text evidence="5">The sequence shown here is derived from an EMBL/GenBank/DDBJ whole genome shotgun (WGS) entry which is preliminary data.</text>
</comment>
<evidence type="ECO:0000256" key="3">
    <source>
        <dbReference type="ARBA" id="ARBA00023274"/>
    </source>
</evidence>
<dbReference type="AlphaFoldDB" id="A0A8T2QY55"/>
<evidence type="ECO:0000259" key="4">
    <source>
        <dbReference type="Pfam" id="PF03719"/>
    </source>
</evidence>
<evidence type="ECO:0000256" key="1">
    <source>
        <dbReference type="ARBA" id="ARBA00008945"/>
    </source>
</evidence>
<dbReference type="Pfam" id="PF03719">
    <property type="entry name" value="Ribosomal_S5_C"/>
    <property type="match status" value="1"/>
</dbReference>
<keyword evidence="3" id="KW-0687">Ribonucleoprotein</keyword>
<reference evidence="5" key="1">
    <citation type="submission" date="2021-08" db="EMBL/GenBank/DDBJ databases">
        <title>WGS assembly of Ceratopteris richardii.</title>
        <authorList>
            <person name="Marchant D.B."/>
            <person name="Chen G."/>
            <person name="Jenkins J."/>
            <person name="Shu S."/>
            <person name="Leebens-Mack J."/>
            <person name="Grimwood J."/>
            <person name="Schmutz J."/>
            <person name="Soltis P."/>
            <person name="Soltis D."/>
            <person name="Chen Z.-H."/>
        </authorList>
    </citation>
    <scope>NUCLEOTIDE SEQUENCE</scope>
    <source>
        <strain evidence="5">Whitten #5841</strain>
        <tissue evidence="5">Leaf</tissue>
    </source>
</reference>
<dbReference type="GO" id="GO:0005737">
    <property type="term" value="C:cytoplasm"/>
    <property type="evidence" value="ECO:0007669"/>
    <property type="project" value="UniProtKB-ARBA"/>
</dbReference>
<sequence>MLRPAALGTGVIAGGSVRTVLELAGVVNGMGKELGSKNPLNNARAVIEAVSQMKQFKEVSEKRGIPMEVLWQ</sequence>
<proteinExistence type="inferred from homology"/>
<dbReference type="GO" id="GO:0005840">
    <property type="term" value="C:ribosome"/>
    <property type="evidence" value="ECO:0007669"/>
    <property type="project" value="UniProtKB-KW"/>
</dbReference>
<keyword evidence="2" id="KW-0689">Ribosomal protein</keyword>
<evidence type="ECO:0000313" key="6">
    <source>
        <dbReference type="Proteomes" id="UP000825935"/>
    </source>
</evidence>
<name>A0A8T2QY55_CERRI</name>
<evidence type="ECO:0000256" key="2">
    <source>
        <dbReference type="ARBA" id="ARBA00022980"/>
    </source>
</evidence>
<gene>
    <name evidence="5" type="ORF">KP509_31G051100</name>
</gene>
<dbReference type="Gene3D" id="3.30.230.10">
    <property type="match status" value="1"/>
</dbReference>
<organism evidence="5 6">
    <name type="scientific">Ceratopteris richardii</name>
    <name type="common">Triangle waterfern</name>
    <dbReference type="NCBI Taxonomy" id="49495"/>
    <lineage>
        <taxon>Eukaryota</taxon>
        <taxon>Viridiplantae</taxon>
        <taxon>Streptophyta</taxon>
        <taxon>Embryophyta</taxon>
        <taxon>Tracheophyta</taxon>
        <taxon>Polypodiopsida</taxon>
        <taxon>Polypodiidae</taxon>
        <taxon>Polypodiales</taxon>
        <taxon>Pteridineae</taxon>
        <taxon>Pteridaceae</taxon>
        <taxon>Parkerioideae</taxon>
        <taxon>Ceratopteris</taxon>
    </lineage>
</organism>
<dbReference type="GO" id="GO:1990904">
    <property type="term" value="C:ribonucleoprotein complex"/>
    <property type="evidence" value="ECO:0007669"/>
    <property type="project" value="UniProtKB-KW"/>
</dbReference>
<dbReference type="FunFam" id="3.30.230.10:FF:000002">
    <property type="entry name" value="30S ribosomal protein S5"/>
    <property type="match status" value="1"/>
</dbReference>
<dbReference type="OrthoDB" id="309483at2759"/>
<accession>A0A8T2QY55</accession>
<dbReference type="SUPFAM" id="SSF54211">
    <property type="entry name" value="Ribosomal protein S5 domain 2-like"/>
    <property type="match status" value="1"/>
</dbReference>
<feature type="domain" description="Small ribosomal subunit protein uS5 C-terminal" evidence="4">
    <location>
        <begin position="1"/>
        <end position="63"/>
    </location>
</feature>
<dbReference type="EMBL" id="CM035436">
    <property type="protein sequence ID" value="KAH7288936.1"/>
    <property type="molecule type" value="Genomic_DNA"/>
</dbReference>
<dbReference type="InterPro" id="IPR014721">
    <property type="entry name" value="Ribsml_uS5_D2-typ_fold_subgr"/>
</dbReference>
<dbReference type="GO" id="GO:0003735">
    <property type="term" value="F:structural constituent of ribosome"/>
    <property type="evidence" value="ECO:0007669"/>
    <property type="project" value="InterPro"/>
</dbReference>
<evidence type="ECO:0000313" key="5">
    <source>
        <dbReference type="EMBL" id="KAH7288936.1"/>
    </source>
</evidence>
<dbReference type="OMA" id="MRQFREV"/>
<dbReference type="GO" id="GO:0006412">
    <property type="term" value="P:translation"/>
    <property type="evidence" value="ECO:0007669"/>
    <property type="project" value="InterPro"/>
</dbReference>